<feature type="region of interest" description="Disordered" evidence="1">
    <location>
        <begin position="352"/>
        <end position="388"/>
    </location>
</feature>
<protein>
    <recommendedName>
        <fullName evidence="2">Platelet-derived growth factor (PDGF) family profile domain-containing protein</fullName>
    </recommendedName>
</protein>
<organism evidence="3 4">
    <name type="scientific">Caenorhabditis auriculariae</name>
    <dbReference type="NCBI Taxonomy" id="2777116"/>
    <lineage>
        <taxon>Eukaryota</taxon>
        <taxon>Metazoa</taxon>
        <taxon>Ecdysozoa</taxon>
        <taxon>Nematoda</taxon>
        <taxon>Chromadorea</taxon>
        <taxon>Rhabditida</taxon>
        <taxon>Rhabditina</taxon>
        <taxon>Rhabditomorpha</taxon>
        <taxon>Rhabditoidea</taxon>
        <taxon>Rhabditidae</taxon>
        <taxon>Peloderinae</taxon>
        <taxon>Caenorhabditis</taxon>
    </lineage>
</organism>
<dbReference type="GO" id="GO:0005576">
    <property type="term" value="C:extracellular region"/>
    <property type="evidence" value="ECO:0007669"/>
    <property type="project" value="UniProtKB-SubCell"/>
</dbReference>
<feature type="non-terminal residue" evidence="3">
    <location>
        <position position="1"/>
    </location>
</feature>
<evidence type="ECO:0000313" key="4">
    <source>
        <dbReference type="Proteomes" id="UP000835052"/>
    </source>
</evidence>
<dbReference type="OrthoDB" id="5785123at2759"/>
<dbReference type="InterPro" id="IPR000072">
    <property type="entry name" value="PDGF/VEGF_dom"/>
</dbReference>
<keyword evidence="4" id="KW-1185">Reference proteome</keyword>
<reference evidence="3" key="1">
    <citation type="submission" date="2020-10" db="EMBL/GenBank/DDBJ databases">
        <authorList>
            <person name="Kikuchi T."/>
        </authorList>
    </citation>
    <scope>NUCLEOTIDE SEQUENCE</scope>
    <source>
        <strain evidence="3">NKZ352</strain>
    </source>
</reference>
<dbReference type="AlphaFoldDB" id="A0A8S1HQQ8"/>
<name>A0A8S1HQQ8_9PELO</name>
<accession>A0A8S1HQQ8</accession>
<dbReference type="Proteomes" id="UP000835052">
    <property type="component" value="Unassembled WGS sequence"/>
</dbReference>
<evidence type="ECO:0000259" key="2">
    <source>
        <dbReference type="PROSITE" id="PS50278"/>
    </source>
</evidence>
<dbReference type="EMBL" id="CAJGYM010000098">
    <property type="protein sequence ID" value="CAD6197555.1"/>
    <property type="molecule type" value="Genomic_DNA"/>
</dbReference>
<proteinExistence type="predicted"/>
<feature type="domain" description="Platelet-derived growth factor (PDGF) family profile" evidence="2">
    <location>
        <begin position="1"/>
        <end position="56"/>
    </location>
</feature>
<feature type="compositionally biased region" description="Basic and acidic residues" evidence="1">
    <location>
        <begin position="300"/>
        <end position="310"/>
    </location>
</feature>
<evidence type="ECO:0000313" key="3">
    <source>
        <dbReference type="EMBL" id="CAD6197555.1"/>
    </source>
</evidence>
<gene>
    <name evidence="3" type="ORF">CAUJ_LOCUS13464</name>
</gene>
<evidence type="ECO:0000256" key="1">
    <source>
        <dbReference type="SAM" id="MobiDB-lite"/>
    </source>
</evidence>
<dbReference type="GO" id="GO:0008083">
    <property type="term" value="F:growth factor activity"/>
    <property type="evidence" value="ECO:0007669"/>
    <property type="project" value="InterPro"/>
</dbReference>
<sequence length="472" mass="54692">VNQCVGSCCDKIETCHPHTVNIVNRPIVEMVYIGNDRFMVNTTRNITMEEHTSCSCFDCGANMPTCKPGFVVGRSCKCECANKDDRNLCIDDDEEEEEGDVVEVPLNGQARHMGMKNVWNIRNMVIITEVSKITRSIRILPEDMILLVDLRIMVKLKINTRKVTEKVRSIRTVEDIPKIIREVGTFCRIRVMKKLEIIIMKIIKEVGKGIRSITVKDMLSIRIIETLKIITNTVTEKVRSIIKEVTKAMPRSITREVSKTNKIARKISKKSITAGFVKSDRLIKMRKFLIINPREDYHDLKRSQEKEKKQQALQEPQNSRHAAAYQKNVLTRRKRQVEDELLQARQGQEFLQEHRRESLQEAQKRLSDYHDQKKDQEKEKTQQNDQKTDVISQVDQWLREQHQSNQVWNEQSCKCECRLKCASDAHLNAKRCECVSRRRQWKLDSSTSRSYALPSTDIASLPKLRVAVMGGN</sequence>
<dbReference type="InterPro" id="IPR029034">
    <property type="entry name" value="Cystine-knot_cytokine"/>
</dbReference>
<comment type="caution">
    <text evidence="3">The sequence shown here is derived from an EMBL/GenBank/DDBJ whole genome shotgun (WGS) entry which is preliminary data.</text>
</comment>
<dbReference type="PROSITE" id="PS50278">
    <property type="entry name" value="PDGF_2"/>
    <property type="match status" value="1"/>
</dbReference>
<feature type="region of interest" description="Disordered" evidence="1">
    <location>
        <begin position="300"/>
        <end position="324"/>
    </location>
</feature>
<dbReference type="SUPFAM" id="SSF57501">
    <property type="entry name" value="Cystine-knot cytokines"/>
    <property type="match status" value="1"/>
</dbReference>
<dbReference type="GO" id="GO:0016020">
    <property type="term" value="C:membrane"/>
    <property type="evidence" value="ECO:0007669"/>
    <property type="project" value="InterPro"/>
</dbReference>
<dbReference type="Gene3D" id="2.10.90.10">
    <property type="entry name" value="Cystine-knot cytokines"/>
    <property type="match status" value="1"/>
</dbReference>